<feature type="transmembrane region" description="Helical" evidence="1">
    <location>
        <begin position="27"/>
        <end position="42"/>
    </location>
</feature>
<gene>
    <name evidence="3" type="ORF">HOLleu_21079</name>
</gene>
<feature type="transmembrane region" description="Helical" evidence="1">
    <location>
        <begin position="80"/>
        <end position="101"/>
    </location>
</feature>
<feature type="domain" description="EamA" evidence="2">
    <location>
        <begin position="3"/>
        <end position="123"/>
    </location>
</feature>
<keyword evidence="1" id="KW-0812">Transmembrane</keyword>
<proteinExistence type="predicted"/>
<dbReference type="PANTHER" id="PTHR22911">
    <property type="entry name" value="ACYL-MALONYL CONDENSING ENZYME-RELATED"/>
    <property type="match status" value="1"/>
</dbReference>
<keyword evidence="1" id="KW-1133">Transmembrane helix</keyword>
<dbReference type="AlphaFoldDB" id="A0A9Q1H3S6"/>
<feature type="transmembrane region" description="Helical" evidence="1">
    <location>
        <begin position="54"/>
        <end position="74"/>
    </location>
</feature>
<protein>
    <submittedName>
        <fullName evidence="3">Solute carrier family 35 member G1</fullName>
    </submittedName>
</protein>
<feature type="transmembrane region" description="Helical" evidence="1">
    <location>
        <begin position="171"/>
        <end position="191"/>
    </location>
</feature>
<dbReference type="Proteomes" id="UP001152320">
    <property type="component" value="Chromosome 10"/>
</dbReference>
<feature type="transmembrane region" description="Helical" evidence="1">
    <location>
        <begin position="259"/>
        <end position="277"/>
    </location>
</feature>
<dbReference type="InterPro" id="IPR000620">
    <property type="entry name" value="EamA_dom"/>
</dbReference>
<reference evidence="3" key="1">
    <citation type="submission" date="2021-10" db="EMBL/GenBank/DDBJ databases">
        <title>Tropical sea cucumber genome reveals ecological adaptation and Cuvierian tubules defense mechanism.</title>
        <authorList>
            <person name="Chen T."/>
        </authorList>
    </citation>
    <scope>NUCLEOTIDE SEQUENCE</scope>
    <source>
        <strain evidence="3">Nanhai2018</strain>
        <tissue evidence="3">Muscle</tissue>
    </source>
</reference>
<dbReference type="Pfam" id="PF00892">
    <property type="entry name" value="EamA"/>
    <property type="match status" value="2"/>
</dbReference>
<dbReference type="OrthoDB" id="306876at2759"/>
<name>A0A9Q1H3S6_HOLLE</name>
<sequence>MCAITLSLQLVFVKVLLEKFPSDELMFLRSVFMFVIVLRISWEKSSQYHLQDLFLYFLYGILNFGGIYISYLALNYTSIGNVQAIAINLTIPTAIFANFLLGEPASLRKLLLFFINFIGIILIANPSVIFSKDTTTIYDFYGCCLAFIALTSLTLSRIVARQTSLIGSMDATLMTVMTGIVGVPGCLLILMFSSSWSLPYCIVDWIFITLYVVLSLLANQSAMNGVKTESASNISALTSLSVPLTYTVGFFYFGENLKFIGLFGATLVLGSTFASVLDT</sequence>
<feature type="transmembrane region" description="Helical" evidence="1">
    <location>
        <begin position="230"/>
        <end position="253"/>
    </location>
</feature>
<dbReference type="EMBL" id="JAIZAY010000010">
    <property type="protein sequence ID" value="KAJ8034302.1"/>
    <property type="molecule type" value="Genomic_DNA"/>
</dbReference>
<evidence type="ECO:0000256" key="1">
    <source>
        <dbReference type="SAM" id="Phobius"/>
    </source>
</evidence>
<evidence type="ECO:0000313" key="3">
    <source>
        <dbReference type="EMBL" id="KAJ8034302.1"/>
    </source>
</evidence>
<evidence type="ECO:0000259" key="2">
    <source>
        <dbReference type="Pfam" id="PF00892"/>
    </source>
</evidence>
<dbReference type="SUPFAM" id="SSF103481">
    <property type="entry name" value="Multidrug resistance efflux transporter EmrE"/>
    <property type="match status" value="2"/>
</dbReference>
<feature type="transmembrane region" description="Helical" evidence="1">
    <location>
        <begin position="110"/>
        <end position="131"/>
    </location>
</feature>
<accession>A0A9Q1H3S6</accession>
<organism evidence="3 4">
    <name type="scientific">Holothuria leucospilota</name>
    <name type="common">Black long sea cucumber</name>
    <name type="synonym">Mertensiothuria leucospilota</name>
    <dbReference type="NCBI Taxonomy" id="206669"/>
    <lineage>
        <taxon>Eukaryota</taxon>
        <taxon>Metazoa</taxon>
        <taxon>Echinodermata</taxon>
        <taxon>Eleutherozoa</taxon>
        <taxon>Echinozoa</taxon>
        <taxon>Holothuroidea</taxon>
        <taxon>Aspidochirotacea</taxon>
        <taxon>Aspidochirotida</taxon>
        <taxon>Holothuriidae</taxon>
        <taxon>Holothuria</taxon>
    </lineage>
</organism>
<keyword evidence="1" id="KW-0472">Membrane</keyword>
<comment type="caution">
    <text evidence="3">The sequence shown here is derived from an EMBL/GenBank/DDBJ whole genome shotgun (WGS) entry which is preliminary data.</text>
</comment>
<dbReference type="InterPro" id="IPR037185">
    <property type="entry name" value="EmrE-like"/>
</dbReference>
<evidence type="ECO:0000313" key="4">
    <source>
        <dbReference type="Proteomes" id="UP001152320"/>
    </source>
</evidence>
<feature type="transmembrane region" description="Helical" evidence="1">
    <location>
        <begin position="137"/>
        <end position="159"/>
    </location>
</feature>
<feature type="domain" description="EamA" evidence="2">
    <location>
        <begin position="141"/>
        <end position="274"/>
    </location>
</feature>
<feature type="transmembrane region" description="Helical" evidence="1">
    <location>
        <begin position="197"/>
        <end position="218"/>
    </location>
</feature>
<dbReference type="GO" id="GO:0016020">
    <property type="term" value="C:membrane"/>
    <property type="evidence" value="ECO:0007669"/>
    <property type="project" value="InterPro"/>
</dbReference>
<keyword evidence="4" id="KW-1185">Reference proteome</keyword>